<evidence type="ECO:0000313" key="2">
    <source>
        <dbReference type="EMBL" id="MSD27442.1"/>
    </source>
</evidence>
<dbReference type="InterPro" id="IPR009899">
    <property type="entry name" value="ArdA"/>
</dbReference>
<dbReference type="InterPro" id="IPR041895">
    <property type="entry name" value="ArdA_dom1"/>
</dbReference>
<sequence>MAYEYDHDCPFEAFITNLGKYNEGELVGEWVKFPTTSEELQKVFERIGIGSKDDFGNPYEEWFISDYDCYVDGLYEKLGEYENLDELNYLASKLDELDDHDYNHFQAAMQISDYTGSIKDVINLIDNLDKYEIYPGVESNADLGHYYIEELGMMEVPDYLADYIDYEAYGRDVAINEMGQFTDYGYVRDTQEYFTEYYDGDRENIPDEYRVMDFKVSGEKERKTMNYETFKQEFAEDIKEKLYERGYDDVRISFNNVEKTNQNYEAMSVVPEGSNVGVNFNIENAFANYEHTDDYAGVLASATMVIADGLDRAPAIDVSALMDYENMKEKLSVEVISADANADLLANVPHDRMEDLAVVYRFVMESSEDGRASILVTNNLMDRMGVSHEQLRADALENSPEIRPVVIMGMNEVMKEMIDPEVYEMFGIPDDAEKTMYVATVPDKNSGAGVIAYQDFMDQAAERVGGDFFVLPSSINEILLVPDNGDMTADALRDMVKDVNAKEVSPEERLSDNVYHYDSKDHVFELAEKFEARQQEKKTEIDEKSEEKGSVLKDLKDKQKEAAAKPPVKDAAEKAAKSKGREVL</sequence>
<dbReference type="InterPro" id="IPR041893">
    <property type="entry name" value="ArdA_dom3"/>
</dbReference>
<dbReference type="InterPro" id="IPR043743">
    <property type="entry name" value="DUF5688"/>
</dbReference>
<dbReference type="Pfam" id="PF07275">
    <property type="entry name" value="ArdA"/>
    <property type="match status" value="1"/>
</dbReference>
<gene>
    <name evidence="2" type="ORF">GKE44_09800</name>
</gene>
<organism evidence="2 3">
    <name type="scientific">Agathobacter rectalis</name>
    <dbReference type="NCBI Taxonomy" id="39491"/>
    <lineage>
        <taxon>Bacteria</taxon>
        <taxon>Bacillati</taxon>
        <taxon>Bacillota</taxon>
        <taxon>Clostridia</taxon>
        <taxon>Lachnospirales</taxon>
        <taxon>Lachnospiraceae</taxon>
        <taxon>Agathobacter</taxon>
    </lineage>
</organism>
<dbReference type="Gene3D" id="3.10.20.480">
    <property type="entry name" value="Antirestriction protein ArdA, domain 1"/>
    <property type="match status" value="1"/>
</dbReference>
<proteinExistence type="predicted"/>
<dbReference type="Proteomes" id="UP000465607">
    <property type="component" value="Unassembled WGS sequence"/>
</dbReference>
<dbReference type="RefSeq" id="WP_154268848.1">
    <property type="nucleotide sequence ID" value="NZ_WKQO01000011.1"/>
</dbReference>
<accession>A0A7X2MBJ2</accession>
<feature type="region of interest" description="Disordered" evidence="1">
    <location>
        <begin position="534"/>
        <end position="584"/>
    </location>
</feature>
<evidence type="ECO:0008006" key="4">
    <source>
        <dbReference type="Google" id="ProtNLM"/>
    </source>
</evidence>
<dbReference type="Gene3D" id="1.10.10.1190">
    <property type="entry name" value="Antirestriction protein ArdA, domain 3"/>
    <property type="match status" value="1"/>
</dbReference>
<protein>
    <recommendedName>
        <fullName evidence="4">Antirestriction protein</fullName>
    </recommendedName>
</protein>
<dbReference type="EMBL" id="WKQV01000012">
    <property type="protein sequence ID" value="MSD27442.1"/>
    <property type="molecule type" value="Genomic_DNA"/>
</dbReference>
<evidence type="ECO:0000256" key="1">
    <source>
        <dbReference type="SAM" id="MobiDB-lite"/>
    </source>
</evidence>
<dbReference type="Pfam" id="PF18941">
    <property type="entry name" value="DUF5688"/>
    <property type="match status" value="1"/>
</dbReference>
<name>A0A7X2MBJ2_9FIRM</name>
<reference evidence="2 3" key="1">
    <citation type="journal article" date="2019" name="Nat. Med.">
        <title>A library of human gut bacterial isolates paired with longitudinal multiomics data enables mechanistic microbiome research.</title>
        <authorList>
            <person name="Poyet M."/>
            <person name="Groussin M."/>
            <person name="Gibbons S.M."/>
            <person name="Avila-Pacheco J."/>
            <person name="Jiang X."/>
            <person name="Kearney S.M."/>
            <person name="Perrotta A.R."/>
            <person name="Berdy B."/>
            <person name="Zhao S."/>
            <person name="Lieberman T.D."/>
            <person name="Swanson P.K."/>
            <person name="Smith M."/>
            <person name="Roesemann S."/>
            <person name="Alexander J.E."/>
            <person name="Rich S.A."/>
            <person name="Livny J."/>
            <person name="Vlamakis H."/>
            <person name="Clish C."/>
            <person name="Bullock K."/>
            <person name="Deik A."/>
            <person name="Scott J."/>
            <person name="Pierce K.A."/>
            <person name="Xavier R.J."/>
            <person name="Alm E.J."/>
        </authorList>
    </citation>
    <scope>NUCLEOTIDE SEQUENCE [LARGE SCALE GENOMIC DNA]</scope>
    <source>
        <strain evidence="2 3">BIOML-A5</strain>
    </source>
</reference>
<evidence type="ECO:0000313" key="3">
    <source>
        <dbReference type="Proteomes" id="UP000465607"/>
    </source>
</evidence>
<comment type="caution">
    <text evidence="2">The sequence shown here is derived from an EMBL/GenBank/DDBJ whole genome shotgun (WGS) entry which is preliminary data.</text>
</comment>
<dbReference type="AlphaFoldDB" id="A0A7X2MBJ2"/>